<accession>A0A8S1JAY2</accession>
<dbReference type="Proteomes" id="UP000708148">
    <property type="component" value="Unassembled WGS sequence"/>
</dbReference>
<evidence type="ECO:0000313" key="2">
    <source>
        <dbReference type="Proteomes" id="UP000708148"/>
    </source>
</evidence>
<comment type="caution">
    <text evidence="1">The sequence shown here is derived from an EMBL/GenBank/DDBJ whole genome shotgun (WGS) entry which is preliminary data.</text>
</comment>
<protein>
    <submittedName>
        <fullName evidence="1">Uncharacterized protein</fullName>
    </submittedName>
</protein>
<gene>
    <name evidence="1" type="ORF">OSTQU699_LOCUS10278</name>
</gene>
<name>A0A8S1JAY2_9CHLO</name>
<keyword evidence="2" id="KW-1185">Reference proteome</keyword>
<sequence length="102" mass="11448">MGWIRKAGRVTIRLPSTEVMERGLLGRELVQMIKQLKPHTFCPFCWHCVLTCFLLSEVPELVNVAALIIIRAQQPATAFQDNFSVIQNGYSGRSPARGNGTY</sequence>
<organism evidence="1 2">
    <name type="scientific">Ostreobium quekettii</name>
    <dbReference type="NCBI Taxonomy" id="121088"/>
    <lineage>
        <taxon>Eukaryota</taxon>
        <taxon>Viridiplantae</taxon>
        <taxon>Chlorophyta</taxon>
        <taxon>core chlorophytes</taxon>
        <taxon>Ulvophyceae</taxon>
        <taxon>TCBD clade</taxon>
        <taxon>Bryopsidales</taxon>
        <taxon>Ostreobineae</taxon>
        <taxon>Ostreobiaceae</taxon>
        <taxon>Ostreobium</taxon>
    </lineage>
</organism>
<reference evidence="1" key="1">
    <citation type="submission" date="2020-12" db="EMBL/GenBank/DDBJ databases">
        <authorList>
            <person name="Iha C."/>
        </authorList>
    </citation>
    <scope>NUCLEOTIDE SEQUENCE</scope>
</reference>
<dbReference type="EMBL" id="CAJHUC010002973">
    <property type="protein sequence ID" value="CAD7704923.1"/>
    <property type="molecule type" value="Genomic_DNA"/>
</dbReference>
<dbReference type="AlphaFoldDB" id="A0A8S1JAY2"/>
<evidence type="ECO:0000313" key="1">
    <source>
        <dbReference type="EMBL" id="CAD7704923.1"/>
    </source>
</evidence>
<proteinExistence type="predicted"/>